<dbReference type="GO" id="GO:0003700">
    <property type="term" value="F:DNA-binding transcription factor activity"/>
    <property type="evidence" value="ECO:0007669"/>
    <property type="project" value="InterPro"/>
</dbReference>
<dbReference type="Pfam" id="PF01486">
    <property type="entry name" value="K-box"/>
    <property type="match status" value="1"/>
</dbReference>
<feature type="domain" description="K-box" evidence="2">
    <location>
        <begin position="143"/>
        <end position="255"/>
    </location>
</feature>
<evidence type="ECO:0000313" key="3">
    <source>
        <dbReference type="EMBL" id="KAK2984029.1"/>
    </source>
</evidence>
<dbReference type="InterPro" id="IPR002487">
    <property type="entry name" value="TF_Kbox"/>
</dbReference>
<reference evidence="3" key="1">
    <citation type="submission" date="2022-12" db="EMBL/GenBank/DDBJ databases">
        <title>Draft genome assemblies for two species of Escallonia (Escalloniales).</title>
        <authorList>
            <person name="Chanderbali A."/>
            <person name="Dervinis C."/>
            <person name="Anghel I."/>
            <person name="Soltis D."/>
            <person name="Soltis P."/>
            <person name="Zapata F."/>
        </authorList>
    </citation>
    <scope>NUCLEOTIDE SEQUENCE</scope>
    <source>
        <strain evidence="3">UCBG92.1500</strain>
        <tissue evidence="3">Leaf</tissue>
    </source>
</reference>
<protein>
    <recommendedName>
        <fullName evidence="2">K-box domain-containing protein</fullName>
    </recommendedName>
</protein>
<organism evidence="3 4">
    <name type="scientific">Escallonia rubra</name>
    <dbReference type="NCBI Taxonomy" id="112253"/>
    <lineage>
        <taxon>Eukaryota</taxon>
        <taxon>Viridiplantae</taxon>
        <taxon>Streptophyta</taxon>
        <taxon>Embryophyta</taxon>
        <taxon>Tracheophyta</taxon>
        <taxon>Spermatophyta</taxon>
        <taxon>Magnoliopsida</taxon>
        <taxon>eudicotyledons</taxon>
        <taxon>Gunneridae</taxon>
        <taxon>Pentapetalae</taxon>
        <taxon>asterids</taxon>
        <taxon>campanulids</taxon>
        <taxon>Escalloniales</taxon>
        <taxon>Escalloniaceae</taxon>
        <taxon>Escallonia</taxon>
    </lineage>
</organism>
<sequence>MSASIFTDVQPVHVLKLHADSLVAMPMSAPSEVPTPSAYPPSISPPLQTAFSRLEVPTLVSMSNKAHISPHNRRVLLLSLAPLHHPLFDFHLLVSPLDPKTKSFHDLFVAVELNKLDDAAECIQDGQIPSGLLFAGKLHISEVEFYQQESAKLRRQIREIENSNRNILGEAIGSLAFKELKALESRLEKALTRIRSKKISENERAQQQMNLMPGSEYQMQNITSQPYDARSFLPVNLLEPNHQYSHHEEKALQLV</sequence>
<dbReference type="Proteomes" id="UP001187471">
    <property type="component" value="Unassembled WGS sequence"/>
</dbReference>
<keyword evidence="4" id="KW-1185">Reference proteome</keyword>
<accession>A0AA88UGI5</accession>
<evidence type="ECO:0000313" key="4">
    <source>
        <dbReference type="Proteomes" id="UP001187471"/>
    </source>
</evidence>
<comment type="caution">
    <text evidence="3">The sequence shown here is derived from an EMBL/GenBank/DDBJ whole genome shotgun (WGS) entry which is preliminary data.</text>
</comment>
<dbReference type="EMBL" id="JAVXUO010001274">
    <property type="protein sequence ID" value="KAK2984029.1"/>
    <property type="molecule type" value="Genomic_DNA"/>
</dbReference>
<dbReference type="AlphaFoldDB" id="A0AA88UGI5"/>
<feature type="coiled-coil region" evidence="1">
    <location>
        <begin position="143"/>
        <end position="200"/>
    </location>
</feature>
<name>A0AA88UGI5_9ASTE</name>
<dbReference type="GO" id="GO:0005634">
    <property type="term" value="C:nucleus"/>
    <property type="evidence" value="ECO:0007669"/>
    <property type="project" value="InterPro"/>
</dbReference>
<gene>
    <name evidence="3" type="ORF">RJ640_001190</name>
</gene>
<evidence type="ECO:0000259" key="2">
    <source>
        <dbReference type="PROSITE" id="PS51297"/>
    </source>
</evidence>
<proteinExistence type="predicted"/>
<keyword evidence="1" id="KW-0175">Coiled coil</keyword>
<evidence type="ECO:0000256" key="1">
    <source>
        <dbReference type="SAM" id="Coils"/>
    </source>
</evidence>
<dbReference type="PROSITE" id="PS51297">
    <property type="entry name" value="K_BOX"/>
    <property type="match status" value="1"/>
</dbReference>